<dbReference type="KEGG" id="care:LT85_0512"/>
<sequence length="379" mass="39123">MPDVCIKLPHAGDAVAVAISAFASVSPGQAALSRRIGRGCHIRRSSAEGDIALSLFLANEDTSKDALSGALTLAGPYGAIQLTQGVRVIRALCGIDLSDAPGDGDGDGAQWLRSAALGRLQATPFAAATQLTRGAHTIFADGVALQLVVRSAQHAVISEIRAEASAMLAWLAAGGWRSVPDAFERWAGLALSWPVTLASHVLPAAALASVQAGDVIVPATPRFLCRGEGDLGLGDIAARVQYLAPCSLKIIILEKKLEQANYEQHLDQLNAKAASVPESTTTALPGADHDADSGLAAAAVQQEEAVLDNVPVLLEFRMGQISMTFGELRTLAAGNILQINGGSPESVAIVASGRTLGRGELVEVGAQLGIRVVQWAGAC</sequence>
<dbReference type="Pfam" id="PF01052">
    <property type="entry name" value="FliMN_C"/>
    <property type="match status" value="1"/>
</dbReference>
<organism evidence="3 4">
    <name type="scientific">Collimonas arenae</name>
    <dbReference type="NCBI Taxonomy" id="279058"/>
    <lineage>
        <taxon>Bacteria</taxon>
        <taxon>Pseudomonadati</taxon>
        <taxon>Pseudomonadota</taxon>
        <taxon>Betaproteobacteria</taxon>
        <taxon>Burkholderiales</taxon>
        <taxon>Oxalobacteraceae</taxon>
        <taxon>Collimonas</taxon>
    </lineage>
</organism>
<evidence type="ECO:0000313" key="3">
    <source>
        <dbReference type="EMBL" id="AIY39672.1"/>
    </source>
</evidence>
<dbReference type="InterPro" id="IPR001543">
    <property type="entry name" value="FliN-like_C"/>
</dbReference>
<dbReference type="GO" id="GO:0050918">
    <property type="term" value="P:positive chemotaxis"/>
    <property type="evidence" value="ECO:0007669"/>
    <property type="project" value="TreeGrafter"/>
</dbReference>
<keyword evidence="3" id="KW-0966">Cell projection</keyword>
<keyword evidence="3" id="KW-0969">Cilium</keyword>
<dbReference type="OrthoDB" id="9126551at2"/>
<dbReference type="PANTHER" id="PTHR30034">
    <property type="entry name" value="FLAGELLAR MOTOR SWITCH PROTEIN FLIM"/>
    <property type="match status" value="1"/>
</dbReference>
<dbReference type="STRING" id="279058.LT85_0512"/>
<dbReference type="EMBL" id="CP009962">
    <property type="protein sequence ID" value="AIY39672.1"/>
    <property type="molecule type" value="Genomic_DNA"/>
</dbReference>
<dbReference type="SUPFAM" id="SSF101801">
    <property type="entry name" value="Surface presentation of antigens (SPOA)"/>
    <property type="match status" value="1"/>
</dbReference>
<reference evidence="4" key="1">
    <citation type="journal article" date="2014" name="Soil Biol. Biochem.">
        <title>Structure and function of bacterial communities in ageing soils: Insights from the Mendocino ecological staircase.</title>
        <authorList>
            <person name="Uroz S."/>
            <person name="Tech J.J."/>
            <person name="Sawaya N.A."/>
            <person name="Frey-Klett P."/>
            <person name="Leveau J.H.J."/>
        </authorList>
    </citation>
    <scope>NUCLEOTIDE SEQUENCE [LARGE SCALE GENOMIC DNA]</scope>
    <source>
        <strain evidence="4">Cal35</strain>
    </source>
</reference>
<gene>
    <name evidence="3" type="ORF">LT85_0512</name>
</gene>
<accession>A0A0A1FA06</accession>
<evidence type="ECO:0000313" key="4">
    <source>
        <dbReference type="Proteomes" id="UP000030302"/>
    </source>
</evidence>
<dbReference type="GO" id="GO:0009425">
    <property type="term" value="C:bacterial-type flagellum basal body"/>
    <property type="evidence" value="ECO:0007669"/>
    <property type="project" value="InterPro"/>
</dbReference>
<name>A0A0A1FA06_9BURK</name>
<keyword evidence="3" id="KW-0282">Flagellum</keyword>
<evidence type="ECO:0000259" key="2">
    <source>
        <dbReference type="Pfam" id="PF01052"/>
    </source>
</evidence>
<dbReference type="GO" id="GO:0071978">
    <property type="term" value="P:bacterial-type flagellum-dependent swarming motility"/>
    <property type="evidence" value="ECO:0007669"/>
    <property type="project" value="TreeGrafter"/>
</dbReference>
<dbReference type="GO" id="GO:0003774">
    <property type="term" value="F:cytoskeletal motor activity"/>
    <property type="evidence" value="ECO:0007669"/>
    <property type="project" value="InterPro"/>
</dbReference>
<protein>
    <submittedName>
        <fullName evidence="3">Type III secretion inner membrane protein (YscQ,homologous to flagellar export components)</fullName>
    </submittedName>
</protein>
<dbReference type="InterPro" id="IPR001172">
    <property type="entry name" value="FliN_T3SS_HrcQb"/>
</dbReference>
<keyword evidence="4" id="KW-1185">Reference proteome</keyword>
<dbReference type="HOGENOM" id="CLU_729026_0_0_4"/>
<proteinExistence type="inferred from homology"/>
<dbReference type="Proteomes" id="UP000030302">
    <property type="component" value="Chromosome"/>
</dbReference>
<dbReference type="InterPro" id="IPR036429">
    <property type="entry name" value="SpoA-like_sf"/>
</dbReference>
<dbReference type="Gene3D" id="2.30.330.10">
    <property type="entry name" value="SpoA-like"/>
    <property type="match status" value="1"/>
</dbReference>
<evidence type="ECO:0000256" key="1">
    <source>
        <dbReference type="ARBA" id="ARBA00009226"/>
    </source>
</evidence>
<dbReference type="PRINTS" id="PR00956">
    <property type="entry name" value="FLGMOTORFLIN"/>
</dbReference>
<feature type="domain" description="Flagellar motor switch protein FliN-like C-terminal" evidence="2">
    <location>
        <begin position="307"/>
        <end position="375"/>
    </location>
</feature>
<comment type="similarity">
    <text evidence="1">Belongs to the FliN/MopA/SpaO family.</text>
</comment>
<dbReference type="RefSeq" id="WP_038484859.1">
    <property type="nucleotide sequence ID" value="NZ_CP009962.1"/>
</dbReference>
<dbReference type="PANTHER" id="PTHR30034:SF5">
    <property type="entry name" value="SECRETION SYSTEM APPARATUS PROTEIN SSAQ"/>
    <property type="match status" value="1"/>
</dbReference>
<dbReference type="AlphaFoldDB" id="A0A0A1FA06"/>